<gene>
    <name evidence="3" type="ORF">METZ01_LOCUS192784</name>
</gene>
<dbReference type="InterPro" id="IPR000277">
    <property type="entry name" value="Cys/Met-Metab_PyrdxlP-dep_enz"/>
</dbReference>
<name>A0A382DN87_9ZZZZ</name>
<reference evidence="3" key="1">
    <citation type="submission" date="2018-05" db="EMBL/GenBank/DDBJ databases">
        <authorList>
            <person name="Lanie J.A."/>
            <person name="Ng W.-L."/>
            <person name="Kazmierczak K.M."/>
            <person name="Andrzejewski T.M."/>
            <person name="Davidsen T.M."/>
            <person name="Wayne K.J."/>
            <person name="Tettelin H."/>
            <person name="Glass J.I."/>
            <person name="Rusch D."/>
            <person name="Podicherti R."/>
            <person name="Tsui H.-C.T."/>
            <person name="Winkler M.E."/>
        </authorList>
    </citation>
    <scope>NUCLEOTIDE SEQUENCE</scope>
</reference>
<proteinExistence type="predicted"/>
<dbReference type="EMBL" id="UINC01040279">
    <property type="protein sequence ID" value="SVB39930.1"/>
    <property type="molecule type" value="Genomic_DNA"/>
</dbReference>
<evidence type="ECO:0008006" key="4">
    <source>
        <dbReference type="Google" id="ProtNLM"/>
    </source>
</evidence>
<evidence type="ECO:0000256" key="1">
    <source>
        <dbReference type="ARBA" id="ARBA00001933"/>
    </source>
</evidence>
<dbReference type="Gene3D" id="3.90.1150.10">
    <property type="entry name" value="Aspartate Aminotransferase, domain 1"/>
    <property type="match status" value="1"/>
</dbReference>
<evidence type="ECO:0000256" key="2">
    <source>
        <dbReference type="ARBA" id="ARBA00022898"/>
    </source>
</evidence>
<dbReference type="GO" id="GO:0019346">
    <property type="term" value="P:transsulfuration"/>
    <property type="evidence" value="ECO:0007669"/>
    <property type="project" value="InterPro"/>
</dbReference>
<dbReference type="GO" id="GO:0030170">
    <property type="term" value="F:pyridoxal phosphate binding"/>
    <property type="evidence" value="ECO:0007669"/>
    <property type="project" value="InterPro"/>
</dbReference>
<keyword evidence="2" id="KW-0663">Pyridoxal phosphate</keyword>
<dbReference type="SUPFAM" id="SSF53383">
    <property type="entry name" value="PLP-dependent transferases"/>
    <property type="match status" value="1"/>
</dbReference>
<protein>
    <recommendedName>
        <fullName evidence="4">Cystathionine gamma-synthase</fullName>
    </recommendedName>
</protein>
<feature type="non-terminal residue" evidence="3">
    <location>
        <position position="1"/>
    </location>
</feature>
<accession>A0A382DN87</accession>
<dbReference type="Pfam" id="PF01053">
    <property type="entry name" value="Cys_Met_Meta_PP"/>
    <property type="match status" value="1"/>
</dbReference>
<dbReference type="PANTHER" id="PTHR11808:SF15">
    <property type="entry name" value="CYSTATHIONINE GAMMA-LYASE"/>
    <property type="match status" value="1"/>
</dbReference>
<dbReference type="GO" id="GO:0004123">
    <property type="term" value="F:cystathionine gamma-lyase activity"/>
    <property type="evidence" value="ECO:0007669"/>
    <property type="project" value="TreeGrafter"/>
</dbReference>
<comment type="cofactor">
    <cofactor evidence="1">
        <name>pyridoxal 5'-phosphate</name>
        <dbReference type="ChEBI" id="CHEBI:597326"/>
    </cofactor>
</comment>
<organism evidence="3">
    <name type="scientific">marine metagenome</name>
    <dbReference type="NCBI Taxonomy" id="408172"/>
    <lineage>
        <taxon>unclassified sequences</taxon>
        <taxon>metagenomes</taxon>
        <taxon>ecological metagenomes</taxon>
    </lineage>
</organism>
<dbReference type="InterPro" id="IPR015424">
    <property type="entry name" value="PyrdxlP-dep_Trfase"/>
</dbReference>
<dbReference type="GO" id="GO:0005737">
    <property type="term" value="C:cytoplasm"/>
    <property type="evidence" value="ECO:0007669"/>
    <property type="project" value="TreeGrafter"/>
</dbReference>
<dbReference type="AlphaFoldDB" id="A0A382DN87"/>
<sequence>ISEELGNHKIINKVIYPFNQKHPQFNLAKTQMKSGGSMITLKLNLNKEDTFKFCKSLKYFSLAESLGGVESLICHPATMTHASVDAKTKNLLGIDDSLVRLSIGCEDTNDLISDILFALNKF</sequence>
<dbReference type="GO" id="GO:0019343">
    <property type="term" value="P:cysteine biosynthetic process via cystathionine"/>
    <property type="evidence" value="ECO:0007669"/>
    <property type="project" value="TreeGrafter"/>
</dbReference>
<evidence type="ECO:0000313" key="3">
    <source>
        <dbReference type="EMBL" id="SVB39930.1"/>
    </source>
</evidence>
<dbReference type="PANTHER" id="PTHR11808">
    <property type="entry name" value="TRANS-SULFURATION ENZYME FAMILY MEMBER"/>
    <property type="match status" value="1"/>
</dbReference>
<dbReference type="InterPro" id="IPR015422">
    <property type="entry name" value="PyrdxlP-dep_Trfase_small"/>
</dbReference>